<feature type="region of interest" description="Disordered" evidence="1">
    <location>
        <begin position="51"/>
        <end position="85"/>
    </location>
</feature>
<dbReference type="EMBL" id="UGWZ01000001">
    <property type="protein sequence ID" value="SUG15147.1"/>
    <property type="molecule type" value="Genomic_DNA"/>
</dbReference>
<dbReference type="Proteomes" id="UP000254124">
    <property type="component" value="Unassembled WGS sequence"/>
</dbReference>
<sequence length="85" mass="9485">MVLAATRIDGFWHHRLWIFALAGSGIAIKRLAGSEKNRSHHQENNCCRVLHGESQPDAGDNQYYGTKYGPFTATEQRHHKGPGNA</sequence>
<evidence type="ECO:0000313" key="2">
    <source>
        <dbReference type="EMBL" id="SUG15147.1"/>
    </source>
</evidence>
<name>A0A379S2P9_SALER</name>
<gene>
    <name evidence="2" type="ORF">NCTC7295_02806</name>
</gene>
<reference evidence="2 3" key="1">
    <citation type="submission" date="2018-06" db="EMBL/GenBank/DDBJ databases">
        <authorList>
            <consortium name="Pathogen Informatics"/>
            <person name="Doyle S."/>
        </authorList>
    </citation>
    <scope>NUCLEOTIDE SEQUENCE [LARGE SCALE GENOMIC DNA]</scope>
    <source>
        <strain evidence="2 3">NCTC7295</strain>
    </source>
</reference>
<evidence type="ECO:0000313" key="3">
    <source>
        <dbReference type="Proteomes" id="UP000254124"/>
    </source>
</evidence>
<dbReference type="AlphaFoldDB" id="A0A379S2P9"/>
<organism evidence="2 3">
    <name type="scientific">Salmonella enterica subsp. arizonae</name>
    <dbReference type="NCBI Taxonomy" id="59203"/>
    <lineage>
        <taxon>Bacteria</taxon>
        <taxon>Pseudomonadati</taxon>
        <taxon>Pseudomonadota</taxon>
        <taxon>Gammaproteobacteria</taxon>
        <taxon>Enterobacterales</taxon>
        <taxon>Enterobacteriaceae</taxon>
        <taxon>Salmonella</taxon>
    </lineage>
</organism>
<accession>A0A379S2P9</accession>
<protein>
    <submittedName>
        <fullName evidence="2">Uncharacterized protein</fullName>
    </submittedName>
</protein>
<proteinExistence type="predicted"/>
<evidence type="ECO:0000256" key="1">
    <source>
        <dbReference type="SAM" id="MobiDB-lite"/>
    </source>
</evidence>